<organism evidence="4 5">
    <name type="scientific">Arthrobacter pityocampae</name>
    <dbReference type="NCBI Taxonomy" id="547334"/>
    <lineage>
        <taxon>Bacteria</taxon>
        <taxon>Bacillati</taxon>
        <taxon>Actinomycetota</taxon>
        <taxon>Actinomycetes</taxon>
        <taxon>Micrococcales</taxon>
        <taxon>Micrococcaceae</taxon>
        <taxon>Arthrobacter</taxon>
    </lineage>
</organism>
<dbReference type="EMBL" id="PRKW01000004">
    <property type="protein sequence ID" value="PPB49328.1"/>
    <property type="molecule type" value="Genomic_DNA"/>
</dbReference>
<dbReference type="AlphaFoldDB" id="A0A2S5IXM8"/>
<accession>A0A2S5IXM8</accession>
<dbReference type="CDD" id="cd02857">
    <property type="entry name" value="E_set_CDase_PDE_N"/>
    <property type="match status" value="1"/>
</dbReference>
<dbReference type="Gene3D" id="3.20.20.80">
    <property type="entry name" value="Glycosidases"/>
    <property type="match status" value="1"/>
</dbReference>
<proteinExistence type="predicted"/>
<sequence>MRVPARWGTPGRVFVRSLRDGEGHYDEARLLPGEEHDGGWACWEAHVTAVNPTLRYRFLFELPGTSGPDLRWLNAVGTSRRDTADRDDFRIDCRPAPAPWARDAVIYQVFPDRYARSSAAAPLDTLPDWAVGCTWDDPVQPRGELTPRQVYGGDLDGITARLDHIQALGATVLYLTPFFPARSNHRYDASTFDEVDPLLGGNAALVRLVEAAHARGIAVLGDLTVNHTGDAHDWFRKACADPTCEEAGFYYFSEDGTEYASWFGVPSLPKLDWSSAELRRRFVEGPESVVATWLLPPYNLDGWRIDVANMTGRHGPVDLNRDVAALVRATMDAVRPGLMLLAESTGDATGDLSGRTWDGGMTYSNFTRPLWQWLAREDQATAGINFFGTPAPGVPRIDGADLVATHIALSSGFSWRVRSQNMTALNTHDTARAATVMVDGGAALGLALAFLLPGLPTLFAGDEFGLRGTNGEDSRTPMPWDRPERRPADTRALIAGLAALRRASPSLRDGAVRWLAATPDVVVFIREHAEECLLVAAARSDYDGVRVPLDLLPVPWADARPIDLGLQGASAEESRDALVLSGRGPGVQAWRLPGIPDPARNGWRGR</sequence>
<evidence type="ECO:0000313" key="5">
    <source>
        <dbReference type="Proteomes" id="UP000239297"/>
    </source>
</evidence>
<evidence type="ECO:0000313" key="4">
    <source>
        <dbReference type="EMBL" id="PPB49328.1"/>
    </source>
</evidence>
<protein>
    <submittedName>
        <fullName evidence="4">Glycoside hydrolase family 13 protein</fullName>
    </submittedName>
</protein>
<dbReference type="PANTHER" id="PTHR10357:SF210">
    <property type="entry name" value="MALTODEXTRIN GLUCOSIDASE"/>
    <property type="match status" value="1"/>
</dbReference>
<dbReference type="SMART" id="SM00642">
    <property type="entry name" value="Aamy"/>
    <property type="match status" value="1"/>
</dbReference>
<dbReference type="GO" id="GO:0005975">
    <property type="term" value="P:carbohydrate metabolic process"/>
    <property type="evidence" value="ECO:0007669"/>
    <property type="project" value="InterPro"/>
</dbReference>
<dbReference type="InterPro" id="IPR004185">
    <property type="entry name" value="Glyco_hydro_13_lg-like_dom"/>
</dbReference>
<dbReference type="InterPro" id="IPR006047">
    <property type="entry name" value="GH13_cat_dom"/>
</dbReference>
<gene>
    <name evidence="4" type="ORF">C4K88_10815</name>
</gene>
<evidence type="ECO:0000256" key="1">
    <source>
        <dbReference type="ARBA" id="ARBA00022801"/>
    </source>
</evidence>
<dbReference type="Pfam" id="PF00128">
    <property type="entry name" value="Alpha-amylase"/>
    <property type="match status" value="1"/>
</dbReference>
<comment type="caution">
    <text evidence="4">The sequence shown here is derived from an EMBL/GenBank/DDBJ whole genome shotgun (WGS) entry which is preliminary data.</text>
</comment>
<evidence type="ECO:0000259" key="3">
    <source>
        <dbReference type="SMART" id="SM00642"/>
    </source>
</evidence>
<dbReference type="GO" id="GO:0004553">
    <property type="term" value="F:hydrolase activity, hydrolyzing O-glycosyl compounds"/>
    <property type="evidence" value="ECO:0007669"/>
    <property type="project" value="InterPro"/>
</dbReference>
<keyword evidence="2" id="KW-0326">Glycosidase</keyword>
<keyword evidence="1 4" id="KW-0378">Hydrolase</keyword>
<feature type="domain" description="Glycosyl hydrolase family 13 catalytic" evidence="3">
    <location>
        <begin position="108"/>
        <end position="501"/>
    </location>
</feature>
<dbReference type="PANTHER" id="PTHR10357">
    <property type="entry name" value="ALPHA-AMYLASE FAMILY MEMBER"/>
    <property type="match status" value="1"/>
</dbReference>
<name>A0A2S5IXM8_9MICC</name>
<dbReference type="Proteomes" id="UP000239297">
    <property type="component" value="Unassembled WGS sequence"/>
</dbReference>
<reference evidence="4 5" key="1">
    <citation type="journal article" date="2014" name="Int. J. Syst. Evol. Microbiol.">
        <title>Arthrobacter pityocampae sp. nov., isolated from Thaumetopoea pityocampa (Lep., Thaumetopoeidae).</title>
        <authorList>
            <person name="Ince I.A."/>
            <person name="Demirbag Z."/>
            <person name="Kati H."/>
        </authorList>
    </citation>
    <scope>NUCLEOTIDE SEQUENCE [LARGE SCALE GENOMIC DNA]</scope>
    <source>
        <strain evidence="4 5">Tp2</strain>
    </source>
</reference>
<evidence type="ECO:0000256" key="2">
    <source>
        <dbReference type="ARBA" id="ARBA00023295"/>
    </source>
</evidence>
<keyword evidence="5" id="KW-1185">Reference proteome</keyword>
<dbReference type="InterPro" id="IPR017853">
    <property type="entry name" value="GH"/>
</dbReference>
<dbReference type="SUPFAM" id="SSF51445">
    <property type="entry name" value="(Trans)glycosidases"/>
    <property type="match status" value="1"/>
</dbReference>